<evidence type="ECO:0000313" key="1">
    <source>
        <dbReference type="EMBL" id="KAK1149812.1"/>
    </source>
</evidence>
<name>A0ACC3BGA1_9EURO</name>
<gene>
    <name evidence="1" type="ORF">N8T08_003363</name>
</gene>
<dbReference type="EMBL" id="JAOPJF010000002">
    <property type="protein sequence ID" value="KAK1149812.1"/>
    <property type="molecule type" value="Genomic_DNA"/>
</dbReference>
<accession>A0ACC3BGA1</accession>
<evidence type="ECO:0000313" key="2">
    <source>
        <dbReference type="Proteomes" id="UP001177260"/>
    </source>
</evidence>
<dbReference type="Proteomes" id="UP001177260">
    <property type="component" value="Unassembled WGS sequence"/>
</dbReference>
<sequence length="338" mass="39090">MGQASLPVVNRSRLERLPVEIIQEIFLHSLEFNFPRASRFIAGILSNTVIYTWLIRLAFSSANESSKRGFFTPDYLPAPLDFWALSTEERRDLQTDILACGWCTLPLIRKCQLEYIGHVIRRQMQAFVFCADELSALAEMSRRFESLEECENDERLHAQGAINLKAHDRATGKEAKVAAWFHHGAVQILQPSGMEPRYEIFQLPECSTVCPPRMPDKLLCPPWTDAKIGFLQILSVAAYIDEDSLLSRSKRVLRQVIRDRDLATFRRVIRLKILVQDYKYPQRWPVPNSIFRAALKYADERDDPFVKIMVNYCWEDIPRDDLQLKDQLMTKAGLNRVG</sequence>
<organism evidence="1 2">
    <name type="scientific">Aspergillus melleus</name>
    <dbReference type="NCBI Taxonomy" id="138277"/>
    <lineage>
        <taxon>Eukaryota</taxon>
        <taxon>Fungi</taxon>
        <taxon>Dikarya</taxon>
        <taxon>Ascomycota</taxon>
        <taxon>Pezizomycotina</taxon>
        <taxon>Eurotiomycetes</taxon>
        <taxon>Eurotiomycetidae</taxon>
        <taxon>Eurotiales</taxon>
        <taxon>Aspergillaceae</taxon>
        <taxon>Aspergillus</taxon>
        <taxon>Aspergillus subgen. Circumdati</taxon>
    </lineage>
</organism>
<proteinExistence type="predicted"/>
<reference evidence="1 2" key="1">
    <citation type="journal article" date="2023" name="ACS Omega">
        <title>Identification of the Neoaspergillic Acid Biosynthesis Gene Cluster by Establishing an In Vitro CRISPR-Ribonucleoprotein Genetic System in Aspergillus melleus.</title>
        <authorList>
            <person name="Yuan B."/>
            <person name="Grau M.F."/>
            <person name="Murata R.M."/>
            <person name="Torok T."/>
            <person name="Venkateswaran K."/>
            <person name="Stajich J.E."/>
            <person name="Wang C.C.C."/>
        </authorList>
    </citation>
    <scope>NUCLEOTIDE SEQUENCE [LARGE SCALE GENOMIC DNA]</scope>
    <source>
        <strain evidence="1 2">IMV 1140</strain>
    </source>
</reference>
<comment type="caution">
    <text evidence="1">The sequence shown here is derived from an EMBL/GenBank/DDBJ whole genome shotgun (WGS) entry which is preliminary data.</text>
</comment>
<keyword evidence="2" id="KW-1185">Reference proteome</keyword>
<protein>
    <submittedName>
        <fullName evidence="1">Uncharacterized protein</fullName>
    </submittedName>
</protein>